<dbReference type="Pfam" id="PF00060">
    <property type="entry name" value="Lig_chan"/>
    <property type="match status" value="1"/>
</dbReference>
<organism evidence="18 19">
    <name type="scientific">Heracleum sosnowskyi</name>
    <dbReference type="NCBI Taxonomy" id="360622"/>
    <lineage>
        <taxon>Eukaryota</taxon>
        <taxon>Viridiplantae</taxon>
        <taxon>Streptophyta</taxon>
        <taxon>Embryophyta</taxon>
        <taxon>Tracheophyta</taxon>
        <taxon>Spermatophyta</taxon>
        <taxon>Magnoliopsida</taxon>
        <taxon>eudicotyledons</taxon>
        <taxon>Gunneridae</taxon>
        <taxon>Pentapetalae</taxon>
        <taxon>asterids</taxon>
        <taxon>campanulids</taxon>
        <taxon>Apiales</taxon>
        <taxon>Apiaceae</taxon>
        <taxon>Apioideae</taxon>
        <taxon>apioid superclade</taxon>
        <taxon>Tordylieae</taxon>
        <taxon>Tordyliinae</taxon>
        <taxon>Heracleum</taxon>
    </lineage>
</organism>
<evidence type="ECO:0000256" key="10">
    <source>
        <dbReference type="ARBA" id="ARBA00023170"/>
    </source>
</evidence>
<evidence type="ECO:0000313" key="19">
    <source>
        <dbReference type="Proteomes" id="UP001237642"/>
    </source>
</evidence>
<protein>
    <submittedName>
        <fullName evidence="18">Glutamate receptor</fullName>
    </submittedName>
</protein>
<keyword evidence="7 15" id="KW-1133">Transmembrane helix</keyword>
<dbReference type="InterPro" id="IPR015683">
    <property type="entry name" value="Ionotropic_Glu_rcpt"/>
</dbReference>
<keyword evidence="12" id="KW-1071">Ligand-gated ion channel</keyword>
<dbReference type="GO" id="GO:0015276">
    <property type="term" value="F:ligand-gated monoatomic ion channel activity"/>
    <property type="evidence" value="ECO:0007669"/>
    <property type="project" value="InterPro"/>
</dbReference>
<dbReference type="Gene3D" id="3.40.50.2300">
    <property type="match status" value="2"/>
</dbReference>
<dbReference type="PANTHER" id="PTHR34836">
    <property type="entry name" value="OS06G0188250 PROTEIN"/>
    <property type="match status" value="1"/>
</dbReference>
<reference evidence="18" key="1">
    <citation type="submission" date="2023-02" db="EMBL/GenBank/DDBJ databases">
        <title>Genome of toxic invasive species Heracleum sosnowskyi carries increased number of genes despite the absence of recent whole-genome duplications.</title>
        <authorList>
            <person name="Schelkunov M."/>
            <person name="Shtratnikova V."/>
            <person name="Makarenko M."/>
            <person name="Klepikova A."/>
            <person name="Omelchenko D."/>
            <person name="Novikova G."/>
            <person name="Obukhova E."/>
            <person name="Bogdanov V."/>
            <person name="Penin A."/>
            <person name="Logacheva M."/>
        </authorList>
    </citation>
    <scope>NUCLEOTIDE SEQUENCE</scope>
    <source>
        <strain evidence="18">Hsosn_3</strain>
        <tissue evidence="18">Leaf</tissue>
    </source>
</reference>
<reference evidence="18" key="2">
    <citation type="submission" date="2023-05" db="EMBL/GenBank/DDBJ databases">
        <authorList>
            <person name="Schelkunov M.I."/>
        </authorList>
    </citation>
    <scope>NUCLEOTIDE SEQUENCE</scope>
    <source>
        <strain evidence="18">Hsosn_3</strain>
        <tissue evidence="18">Leaf</tissue>
    </source>
</reference>
<comment type="subcellular location">
    <subcellularLocation>
        <location evidence="1">Membrane</location>
        <topology evidence="1">Multi-pass membrane protein</topology>
    </subcellularLocation>
</comment>
<evidence type="ECO:0000256" key="12">
    <source>
        <dbReference type="ARBA" id="ARBA00023286"/>
    </source>
</evidence>
<evidence type="ECO:0000256" key="11">
    <source>
        <dbReference type="ARBA" id="ARBA00023180"/>
    </source>
</evidence>
<comment type="similarity">
    <text evidence="2">Belongs to the glutamate-gated ion channel (TC 1.A.10.1) family.</text>
</comment>
<keyword evidence="19" id="KW-1185">Reference proteome</keyword>
<dbReference type="InterPro" id="IPR044440">
    <property type="entry name" value="GABAb_receptor_plant_PBP1"/>
</dbReference>
<evidence type="ECO:0000256" key="6">
    <source>
        <dbReference type="ARBA" id="ARBA00022729"/>
    </source>
</evidence>
<comment type="function">
    <text evidence="14">Glutamate-gated receptor that probably acts as a non-selective cation channel. May be involved in light-signal transduction and calcium homeostasis via the regulation of calcium influx into cells.</text>
</comment>
<dbReference type="FunFam" id="1.10.287.70:FF:000037">
    <property type="entry name" value="Glutamate receptor"/>
    <property type="match status" value="1"/>
</dbReference>
<dbReference type="AlphaFoldDB" id="A0AAD8GRE3"/>
<comment type="caution">
    <text evidence="18">The sequence shown here is derived from an EMBL/GenBank/DDBJ whole genome shotgun (WGS) entry which is preliminary data.</text>
</comment>
<keyword evidence="13" id="KW-0407">Ion channel</keyword>
<dbReference type="CDD" id="cd19990">
    <property type="entry name" value="PBP1_GABAb_receptor_plant"/>
    <property type="match status" value="1"/>
</dbReference>
<proteinExistence type="inferred from homology"/>
<dbReference type="FunFam" id="3.40.190.10:FF:000103">
    <property type="entry name" value="Glutamate receptor"/>
    <property type="match status" value="1"/>
</dbReference>
<accession>A0AAD8GRE3</accession>
<evidence type="ECO:0000313" key="18">
    <source>
        <dbReference type="EMBL" id="KAK1352723.1"/>
    </source>
</evidence>
<feature type="transmembrane region" description="Helical" evidence="15">
    <location>
        <begin position="819"/>
        <end position="840"/>
    </location>
</feature>
<evidence type="ECO:0000256" key="4">
    <source>
        <dbReference type="ARBA" id="ARBA00022448"/>
    </source>
</evidence>
<feature type="transmembrane region" description="Helical" evidence="15">
    <location>
        <begin position="583"/>
        <end position="601"/>
    </location>
</feature>
<evidence type="ECO:0000256" key="1">
    <source>
        <dbReference type="ARBA" id="ARBA00004141"/>
    </source>
</evidence>
<evidence type="ECO:0000256" key="9">
    <source>
        <dbReference type="ARBA" id="ARBA00023136"/>
    </source>
</evidence>
<keyword evidence="11" id="KW-0325">Glycoprotein</keyword>
<dbReference type="InterPro" id="IPR019594">
    <property type="entry name" value="Glu/Gly-bd"/>
</dbReference>
<comment type="subunit">
    <text evidence="3">May form heteromers.</text>
</comment>
<evidence type="ECO:0000256" key="14">
    <source>
        <dbReference type="ARBA" id="ARBA00049638"/>
    </source>
</evidence>
<sequence>MALLLLFVSLLALHVFLCTSQSQSNPHSKNATFQVGVLLDLDSPTGGIGLSYLKMALSDFYALHSNYTTRLALHVEHPKGRVIDSAALAVKLLNEVRVDVIIGPQISSQASFVLDLGDRAHVPVISFSATSPSLRRRSRYFIQTAQSDATQVGAIASIFKKFQWREAVVIFEDTDYGNGMIPYLANEFYDNDVRISYRSIIPLQPSEDFILKELYKMMNMQTRVYVVHMSRPLAARLFLKAQELGMMSEGYAWIVSSGIMDMISSLDSHVVQSMQGVLGVKPRIPESENLNSFSHRLERKLFQNSNVKKETDLSFIGLWAYDTLWALALAAERVGYSDSISKYSASNINSTNLFDFKISETGPKILQAILLTKFEGLSGEFSLVNGQVEPSSYQILNVVGGGVRQVGTWSPAHSLSRMLEKSGKTYQGAVDLQGVVWPGESTHVPRGWEIYVGGKKLKIGVPVKDGFTEFLSAERDLQTNTTKLIGHYIDLFDSVIKALPYSVPYEYVPFLIGSDGSYNDFVHQVFLQKFDAAVGDITITTNRSRYVDFTMPISEGGVSMIVPITYEDSNNKWTFLKPLKKDLWLTSIAFFIFTGFAVWVLEHRINTAFRGPPSQHVGMICWFPLSTIVFAHREKIMSNFARLVVVVWIFVVLILSSTYTASLSSRLTVQKLRPSYTDVEELIKNGKSVGYQEGSFIASLLKGLGFEESKMKSYRVADECSEALTKGSKEGGISAFFDVTPYSKIFVSKYCNKFMEVGPTYQTDGFAFVFRKGSPLVADVSRAIISVTEGKKMSEIDPICADPGGTGSNSVSLKSFEGLFAITGSVTATCLAVFLILYLYKNKLLLQRIIANSSSSTWLKVCAVCRHFDSKDLSSFPFSRSTHDSKIQLDNTSAFSHSTADLQLSSIQVASEGANHEIIPPTADIPTSSHVDGATRHIQVASEGANHEIIPPTADIPTSSHVDGATRPIQVASEGANHEIIPPTADIPTSSHVDGATRPIQEASEGANHEIIPPTTDIPTSSHVDGATRPIQVASEGANHEIIPPNADIPTSSHVDGATCPMQVASEGANHEIIPPTADIPTSSHVDGATRPIQVASEGANHEIIPPTADIPTSSHVDGATRPIQVASEGANHETITPHPHEAV</sequence>
<feature type="signal peptide" evidence="16">
    <location>
        <begin position="1"/>
        <end position="22"/>
    </location>
</feature>
<gene>
    <name evidence="18" type="ORF">POM88_053154</name>
</gene>
<keyword evidence="6 16" id="KW-0732">Signal</keyword>
<name>A0AAD8GRE3_9APIA</name>
<dbReference type="Proteomes" id="UP001237642">
    <property type="component" value="Unassembled WGS sequence"/>
</dbReference>
<dbReference type="SMART" id="SM00079">
    <property type="entry name" value="PBPe"/>
    <property type="match status" value="1"/>
</dbReference>
<keyword evidence="4" id="KW-0813">Transport</keyword>
<dbReference type="InterPro" id="IPR001828">
    <property type="entry name" value="ANF_lig-bd_rcpt"/>
</dbReference>
<evidence type="ECO:0000256" key="13">
    <source>
        <dbReference type="ARBA" id="ARBA00023303"/>
    </source>
</evidence>
<evidence type="ECO:0000256" key="3">
    <source>
        <dbReference type="ARBA" id="ARBA00011095"/>
    </source>
</evidence>
<evidence type="ECO:0000256" key="8">
    <source>
        <dbReference type="ARBA" id="ARBA00023065"/>
    </source>
</evidence>
<keyword evidence="10 18" id="KW-0675">Receptor</keyword>
<feature type="transmembrane region" description="Helical" evidence="15">
    <location>
        <begin position="643"/>
        <end position="662"/>
    </location>
</feature>
<dbReference type="Pfam" id="PF01094">
    <property type="entry name" value="ANF_receptor"/>
    <property type="match status" value="1"/>
</dbReference>
<dbReference type="SUPFAM" id="SSF53822">
    <property type="entry name" value="Periplasmic binding protein-like I"/>
    <property type="match status" value="1"/>
</dbReference>
<evidence type="ECO:0000256" key="7">
    <source>
        <dbReference type="ARBA" id="ARBA00022989"/>
    </source>
</evidence>
<evidence type="ECO:0000256" key="5">
    <source>
        <dbReference type="ARBA" id="ARBA00022692"/>
    </source>
</evidence>
<dbReference type="PANTHER" id="PTHR34836:SF1">
    <property type="entry name" value="OS09G0428600 PROTEIN"/>
    <property type="match status" value="1"/>
</dbReference>
<keyword evidence="8" id="KW-0406">Ion transport</keyword>
<feature type="transmembrane region" description="Helical" evidence="15">
    <location>
        <begin position="613"/>
        <end position="631"/>
    </location>
</feature>
<keyword evidence="9 15" id="KW-0472">Membrane</keyword>
<dbReference type="Gene3D" id="3.40.190.10">
    <property type="entry name" value="Periplasmic binding protein-like II"/>
    <property type="match status" value="2"/>
</dbReference>
<dbReference type="FunFam" id="3.40.50.2300:FF:000081">
    <property type="entry name" value="Glutamate receptor"/>
    <property type="match status" value="1"/>
</dbReference>
<evidence type="ECO:0000256" key="15">
    <source>
        <dbReference type="SAM" id="Phobius"/>
    </source>
</evidence>
<dbReference type="CDD" id="cd13686">
    <property type="entry name" value="GluR_Plant"/>
    <property type="match status" value="1"/>
</dbReference>
<dbReference type="InterPro" id="IPR001320">
    <property type="entry name" value="Iontro_rcpt_C"/>
</dbReference>
<dbReference type="InterPro" id="IPR028082">
    <property type="entry name" value="Peripla_BP_I"/>
</dbReference>
<dbReference type="GO" id="GO:0016020">
    <property type="term" value="C:membrane"/>
    <property type="evidence" value="ECO:0007669"/>
    <property type="project" value="UniProtKB-SubCell"/>
</dbReference>
<feature type="chain" id="PRO_5042242770" evidence="16">
    <location>
        <begin position="23"/>
        <end position="1144"/>
    </location>
</feature>
<dbReference type="EMBL" id="JAUIZM010000015">
    <property type="protein sequence ID" value="KAK1352723.1"/>
    <property type="molecule type" value="Genomic_DNA"/>
</dbReference>
<dbReference type="Pfam" id="PF10613">
    <property type="entry name" value="Lig_chan-Glu_bd"/>
    <property type="match status" value="1"/>
</dbReference>
<evidence type="ECO:0000256" key="16">
    <source>
        <dbReference type="SAM" id="SignalP"/>
    </source>
</evidence>
<dbReference type="SUPFAM" id="SSF53850">
    <property type="entry name" value="Periplasmic binding protein-like II"/>
    <property type="match status" value="1"/>
</dbReference>
<keyword evidence="5 15" id="KW-0812">Transmembrane</keyword>
<evidence type="ECO:0000256" key="2">
    <source>
        <dbReference type="ARBA" id="ARBA00008685"/>
    </source>
</evidence>
<evidence type="ECO:0000259" key="17">
    <source>
        <dbReference type="SMART" id="SM00079"/>
    </source>
</evidence>
<feature type="domain" description="Ionotropic glutamate receptor C-terminal" evidence="17">
    <location>
        <begin position="456"/>
        <end position="803"/>
    </location>
</feature>